<accession>A0A1F7XYV3</accession>
<gene>
    <name evidence="5" type="ORF">A2771_01810</name>
</gene>
<sequence>MNPLKVKKRDESLEDWSNDKLIASMTKAGVEVVDAQRIALEIKNWVSQNSIDGHVNSDELRDKVIEMLKNDFPLEADSYSIFKKG</sequence>
<evidence type="ECO:0000313" key="6">
    <source>
        <dbReference type="Proteomes" id="UP000176741"/>
    </source>
</evidence>
<proteinExistence type="predicted"/>
<organism evidence="5 6">
    <name type="scientific">Candidatus Woesebacteria bacterium RIFCSPHIGHO2_01_FULL_38_26b</name>
    <dbReference type="NCBI Taxonomy" id="1802491"/>
    <lineage>
        <taxon>Bacteria</taxon>
        <taxon>Candidatus Woeseibacteriota</taxon>
    </lineage>
</organism>
<dbReference type="GO" id="GO:0005524">
    <property type="term" value="F:ATP binding"/>
    <property type="evidence" value="ECO:0007669"/>
    <property type="project" value="UniProtKB-UniRule"/>
</dbReference>
<keyword evidence="2 3" id="KW-0067">ATP-binding</keyword>
<evidence type="ECO:0000313" key="5">
    <source>
        <dbReference type="EMBL" id="OGM20237.1"/>
    </source>
</evidence>
<evidence type="ECO:0000256" key="3">
    <source>
        <dbReference type="PROSITE-ProRule" id="PRU00492"/>
    </source>
</evidence>
<dbReference type="EMBL" id="MGGD01000040">
    <property type="protein sequence ID" value="OGM20237.1"/>
    <property type="molecule type" value="Genomic_DNA"/>
</dbReference>
<dbReference type="PROSITE" id="PS51161">
    <property type="entry name" value="ATP_CONE"/>
    <property type="match status" value="1"/>
</dbReference>
<protein>
    <recommendedName>
        <fullName evidence="4">ATP-cone domain-containing protein</fullName>
    </recommendedName>
</protein>
<reference evidence="5 6" key="1">
    <citation type="journal article" date="2016" name="Nat. Commun.">
        <title>Thousands of microbial genomes shed light on interconnected biogeochemical processes in an aquifer system.</title>
        <authorList>
            <person name="Anantharaman K."/>
            <person name="Brown C.T."/>
            <person name="Hug L.A."/>
            <person name="Sharon I."/>
            <person name="Castelle C.J."/>
            <person name="Probst A.J."/>
            <person name="Thomas B.C."/>
            <person name="Singh A."/>
            <person name="Wilkins M.J."/>
            <person name="Karaoz U."/>
            <person name="Brodie E.L."/>
            <person name="Williams K.H."/>
            <person name="Hubbard S.S."/>
            <person name="Banfield J.F."/>
        </authorList>
    </citation>
    <scope>NUCLEOTIDE SEQUENCE [LARGE SCALE GENOMIC DNA]</scope>
</reference>
<keyword evidence="1 3" id="KW-0547">Nucleotide-binding</keyword>
<dbReference type="Proteomes" id="UP000176741">
    <property type="component" value="Unassembled WGS sequence"/>
</dbReference>
<dbReference type="InterPro" id="IPR005144">
    <property type="entry name" value="ATP-cone_dom"/>
</dbReference>
<evidence type="ECO:0000256" key="1">
    <source>
        <dbReference type="ARBA" id="ARBA00022741"/>
    </source>
</evidence>
<feature type="domain" description="ATP-cone" evidence="4">
    <location>
        <begin position="4"/>
        <end position="85"/>
    </location>
</feature>
<name>A0A1F7XYV3_9BACT</name>
<evidence type="ECO:0000256" key="2">
    <source>
        <dbReference type="ARBA" id="ARBA00022840"/>
    </source>
</evidence>
<comment type="caution">
    <text evidence="5">The sequence shown here is derived from an EMBL/GenBank/DDBJ whole genome shotgun (WGS) entry which is preliminary data.</text>
</comment>
<evidence type="ECO:0000259" key="4">
    <source>
        <dbReference type="PROSITE" id="PS51161"/>
    </source>
</evidence>
<dbReference type="Pfam" id="PF03477">
    <property type="entry name" value="ATP-cone"/>
    <property type="match status" value="1"/>
</dbReference>
<dbReference type="AlphaFoldDB" id="A0A1F7XYV3"/>